<dbReference type="InterPro" id="IPR020869">
    <property type="entry name" value="Rrp42_archaea"/>
</dbReference>
<keyword evidence="3 4" id="KW-0271">Exosome</keyword>
<dbReference type="GO" id="GO:0035925">
    <property type="term" value="F:mRNA 3'-UTR AU-rich region binding"/>
    <property type="evidence" value="ECO:0007669"/>
    <property type="project" value="TreeGrafter"/>
</dbReference>
<evidence type="ECO:0000256" key="4">
    <source>
        <dbReference type="HAMAP-Rule" id="MF_00622"/>
    </source>
</evidence>
<dbReference type="CDD" id="cd11365">
    <property type="entry name" value="RNase_PH_archRRP42"/>
    <property type="match status" value="1"/>
</dbReference>
<dbReference type="GO" id="GO:0016075">
    <property type="term" value="P:rRNA catabolic process"/>
    <property type="evidence" value="ECO:0007669"/>
    <property type="project" value="TreeGrafter"/>
</dbReference>
<dbReference type="SUPFAM" id="SSF55666">
    <property type="entry name" value="Ribonuclease PH domain 2-like"/>
    <property type="match status" value="1"/>
</dbReference>
<feature type="domain" description="Exoribonuclease phosphorolytic" evidence="6">
    <location>
        <begin position="197"/>
        <end position="258"/>
    </location>
</feature>
<dbReference type="AlphaFoldDB" id="A0A7J3ZLH3"/>
<dbReference type="NCBIfam" id="NF003282">
    <property type="entry name" value="PRK04282.1-1"/>
    <property type="match status" value="1"/>
</dbReference>
<dbReference type="Pfam" id="PF03725">
    <property type="entry name" value="RNase_PH_C"/>
    <property type="match status" value="1"/>
</dbReference>
<reference evidence="7" key="1">
    <citation type="journal article" date="2020" name="mSystems">
        <title>Genome- and Community-Level Interaction Insights into Carbon Utilization and Element Cycling Functions of Hydrothermarchaeota in Hydrothermal Sediment.</title>
        <authorList>
            <person name="Zhou Z."/>
            <person name="Liu Y."/>
            <person name="Xu W."/>
            <person name="Pan J."/>
            <person name="Luo Z.H."/>
            <person name="Li M."/>
        </authorList>
    </citation>
    <scope>NUCLEOTIDE SEQUENCE [LARGE SCALE GENOMIC DNA]</scope>
    <source>
        <strain evidence="7">SpSt-1116</strain>
    </source>
</reference>
<dbReference type="EMBL" id="DRZC01000076">
    <property type="protein sequence ID" value="HHQ80874.1"/>
    <property type="molecule type" value="Genomic_DNA"/>
</dbReference>
<name>A0A7J3ZLH3_9CREN</name>
<comment type="function">
    <text evidence="4">Non-catalytic component of the exosome, which is a complex involved in RNA degradation. Contributes to the structuring of the Rrp41 active site.</text>
</comment>
<dbReference type="Pfam" id="PF01138">
    <property type="entry name" value="RNase_PH"/>
    <property type="match status" value="1"/>
</dbReference>
<dbReference type="InterPro" id="IPR015847">
    <property type="entry name" value="ExoRNase_PH_dom2"/>
</dbReference>
<evidence type="ECO:0000259" key="6">
    <source>
        <dbReference type="Pfam" id="PF03725"/>
    </source>
</evidence>
<comment type="similarity">
    <text evidence="4">Belongs to the RNase PH family. Rrp42 subfamily.</text>
</comment>
<dbReference type="GO" id="GO:0000177">
    <property type="term" value="C:cytoplasmic exosome (RNase complex)"/>
    <property type="evidence" value="ECO:0007669"/>
    <property type="project" value="TreeGrafter"/>
</dbReference>
<dbReference type="InterPro" id="IPR027408">
    <property type="entry name" value="PNPase/RNase_PH_dom_sf"/>
</dbReference>
<evidence type="ECO:0000313" key="7">
    <source>
        <dbReference type="EMBL" id="HHQ80874.1"/>
    </source>
</evidence>
<evidence type="ECO:0000256" key="2">
    <source>
        <dbReference type="ARBA" id="ARBA00022490"/>
    </source>
</evidence>
<evidence type="ECO:0000256" key="1">
    <source>
        <dbReference type="ARBA" id="ARBA00004496"/>
    </source>
</evidence>
<keyword evidence="2 4" id="KW-0963">Cytoplasm</keyword>
<dbReference type="FunFam" id="3.30.230.70:FF:000017">
    <property type="entry name" value="Exosome complex component Rrp42"/>
    <property type="match status" value="1"/>
</dbReference>
<sequence>MSVTPSQLPLVPKMKKDLILSLLEEGRRIDGRGPREHRPIEIKVNYVEKANGSALVKLGDTIVLSGVKIELGIPFPDAPSEGVLMVNAEFVPIASPFFEPGPPDENAAELARVIDRSLRETRALDLESLVVIPGQKVLIVWNDIYIISHAGNLIDAASIATMAALSTTKLPKVEVTDDRVELIRDELVKPLEIKKKVVTATVAKIGDYYVVDPNDEEELVADARLAVSFESGGVIAGIQKIGAGALSPEDVNAMINLAWSAAQSYLKKLEEFLKEGA</sequence>
<dbReference type="PANTHER" id="PTHR11097">
    <property type="entry name" value="EXOSOME COMPLEX EXONUCLEASE RIBOSOMAL RNA PROCESSING PROTEIN"/>
    <property type="match status" value="1"/>
</dbReference>
<feature type="domain" description="Exoribonuclease phosphorolytic" evidence="5">
    <location>
        <begin position="36"/>
        <end position="171"/>
    </location>
</feature>
<evidence type="ECO:0000256" key="3">
    <source>
        <dbReference type="ARBA" id="ARBA00022835"/>
    </source>
</evidence>
<gene>
    <name evidence="4" type="primary">rrp42</name>
    <name evidence="7" type="ORF">ENM78_05445</name>
</gene>
<dbReference type="InterPro" id="IPR036345">
    <property type="entry name" value="ExoRNase_PH_dom2_sf"/>
</dbReference>
<comment type="subcellular location">
    <subcellularLocation>
        <location evidence="1 4">Cytoplasm</location>
    </subcellularLocation>
</comment>
<comment type="subunit">
    <text evidence="4">Component of the archaeal exosome complex. Forms a hexameric ring-like arrangement composed of 3 Rrp41-Rrp42 heterodimers. The hexameric ring associates with a trimer of Rrp4 and/or Csl4 subunits.</text>
</comment>
<dbReference type="HAMAP" id="MF_00622">
    <property type="entry name" value="Exosome_Rrp42"/>
    <property type="match status" value="1"/>
</dbReference>
<protein>
    <recommendedName>
        <fullName evidence="4">Exosome complex component Rrp42</fullName>
    </recommendedName>
</protein>
<dbReference type="Gene3D" id="3.30.230.70">
    <property type="entry name" value="GHMP Kinase, N-terminal domain"/>
    <property type="match status" value="1"/>
</dbReference>
<comment type="caution">
    <text evidence="7">The sequence shown here is derived from an EMBL/GenBank/DDBJ whole genome shotgun (WGS) entry which is preliminary data.</text>
</comment>
<dbReference type="InterPro" id="IPR050590">
    <property type="entry name" value="Exosome_comp_Rrp42_subfam"/>
</dbReference>
<dbReference type="SUPFAM" id="SSF54211">
    <property type="entry name" value="Ribosomal protein S5 domain 2-like"/>
    <property type="match status" value="1"/>
</dbReference>
<organism evidence="7">
    <name type="scientific">Fervidicoccus fontis</name>
    <dbReference type="NCBI Taxonomy" id="683846"/>
    <lineage>
        <taxon>Archaea</taxon>
        <taxon>Thermoproteota</taxon>
        <taxon>Thermoprotei</taxon>
        <taxon>Fervidicoccales</taxon>
        <taxon>Fervidicoccaceae</taxon>
        <taxon>Fervidicoccus</taxon>
    </lineage>
</organism>
<evidence type="ECO:0000259" key="5">
    <source>
        <dbReference type="Pfam" id="PF01138"/>
    </source>
</evidence>
<dbReference type="InterPro" id="IPR020568">
    <property type="entry name" value="Ribosomal_Su5_D2-typ_SF"/>
</dbReference>
<dbReference type="InterPro" id="IPR001247">
    <property type="entry name" value="ExoRNase_PH_dom1"/>
</dbReference>
<accession>A0A7J3ZLH3</accession>
<dbReference type="PANTHER" id="PTHR11097:SF8">
    <property type="entry name" value="EXOSOME COMPLEX COMPONENT RRP42"/>
    <property type="match status" value="1"/>
</dbReference>
<proteinExistence type="inferred from homology"/>